<dbReference type="InterPro" id="IPR000232">
    <property type="entry name" value="HSF_DNA-bd"/>
</dbReference>
<feature type="region of interest" description="Disordered" evidence="12">
    <location>
        <begin position="111"/>
        <end position="136"/>
    </location>
</feature>
<evidence type="ECO:0000256" key="9">
    <source>
        <dbReference type="ARBA" id="ARBA00023242"/>
    </source>
</evidence>
<feature type="compositionally biased region" description="Polar residues" evidence="12">
    <location>
        <begin position="390"/>
        <end position="408"/>
    </location>
</feature>
<dbReference type="PROSITE" id="PS00434">
    <property type="entry name" value="HSF_DOMAIN"/>
    <property type="match status" value="1"/>
</dbReference>
<evidence type="ECO:0000256" key="2">
    <source>
        <dbReference type="ARBA" id="ARBA00011233"/>
    </source>
</evidence>
<dbReference type="PANTHER" id="PTHR10015">
    <property type="entry name" value="HEAT SHOCK TRANSCRIPTION FACTOR"/>
    <property type="match status" value="1"/>
</dbReference>
<dbReference type="GO" id="GO:0003700">
    <property type="term" value="F:DNA-binding transcription factor activity"/>
    <property type="evidence" value="ECO:0007669"/>
    <property type="project" value="InterPro"/>
</dbReference>
<keyword evidence="3" id="KW-0597">Phosphoprotein</keyword>
<evidence type="ECO:0000256" key="11">
    <source>
        <dbReference type="SAM" id="Coils"/>
    </source>
</evidence>
<dbReference type="AlphaFoldDB" id="A0A453M262"/>
<evidence type="ECO:0000256" key="10">
    <source>
        <dbReference type="RuleBase" id="RU004020"/>
    </source>
</evidence>
<feature type="domain" description="HSF-type DNA-binding" evidence="13">
    <location>
        <begin position="185"/>
        <end position="209"/>
    </location>
</feature>
<keyword evidence="15" id="KW-1185">Reference proteome</keyword>
<reference evidence="14" key="4">
    <citation type="submission" date="2019-03" db="UniProtKB">
        <authorList>
            <consortium name="EnsemblPlants"/>
        </authorList>
    </citation>
    <scope>IDENTIFICATION</scope>
</reference>
<reference evidence="14" key="5">
    <citation type="journal article" date="2021" name="G3 (Bethesda)">
        <title>Aegilops tauschii genome assembly Aet v5.0 features greater sequence contiguity and improved annotation.</title>
        <authorList>
            <person name="Wang L."/>
            <person name="Zhu T."/>
            <person name="Rodriguez J.C."/>
            <person name="Deal K.R."/>
            <person name="Dubcovsky J."/>
            <person name="McGuire P.E."/>
            <person name="Lux T."/>
            <person name="Spannagl M."/>
            <person name="Mayer K.F.X."/>
            <person name="Baldrich P."/>
            <person name="Meyers B.C."/>
            <person name="Huo N."/>
            <person name="Gu Y.Q."/>
            <person name="Zhou H."/>
            <person name="Devos K.M."/>
            <person name="Bennetzen J.L."/>
            <person name="Unver T."/>
            <person name="Budak H."/>
            <person name="Gulick P.J."/>
            <person name="Galiba G."/>
            <person name="Kalapos B."/>
            <person name="Nelson D.R."/>
            <person name="Li P."/>
            <person name="You F.M."/>
            <person name="Luo M.C."/>
            <person name="Dvorak J."/>
        </authorList>
    </citation>
    <scope>NUCLEOTIDE SEQUENCE [LARGE SCALE GENOMIC DNA]</scope>
    <source>
        <strain evidence="14">cv. AL8/78</strain>
    </source>
</reference>
<name>A0A453M262_AEGTS</name>
<reference evidence="15" key="2">
    <citation type="journal article" date="2017" name="Nat. Plants">
        <title>The Aegilops tauschii genome reveals multiple impacts of transposons.</title>
        <authorList>
            <person name="Zhao G."/>
            <person name="Zou C."/>
            <person name="Li K."/>
            <person name="Wang K."/>
            <person name="Li T."/>
            <person name="Gao L."/>
            <person name="Zhang X."/>
            <person name="Wang H."/>
            <person name="Yang Z."/>
            <person name="Liu X."/>
            <person name="Jiang W."/>
            <person name="Mao L."/>
            <person name="Kong X."/>
            <person name="Jiao Y."/>
            <person name="Jia J."/>
        </authorList>
    </citation>
    <scope>NUCLEOTIDE SEQUENCE [LARGE SCALE GENOMIC DNA]</scope>
    <source>
        <strain evidence="15">cv. AL8/78</strain>
    </source>
</reference>
<proteinExistence type="inferred from homology"/>
<evidence type="ECO:0000256" key="7">
    <source>
        <dbReference type="ARBA" id="ARBA00023125"/>
    </source>
</evidence>
<dbReference type="PANTHER" id="PTHR10015:SF450">
    <property type="entry name" value="HEAT STRESS TRANSCRIPTION FACTOR A-2E"/>
    <property type="match status" value="1"/>
</dbReference>
<sequence>TASRTFHPQSGPLLRLLPRHLPATLASPSSLHDPIPSTQLVARLHGHHAHAVLACARVSAHPFLRLCHAQTVPTWAATCIYIPLSLVPPCRSEGVLSAGAVSHRMMNPVKVEGRPTPTPTPSPAAAGGGGAPRPMDGLGDAGPTPFLAKTYDMVDDPATDAVVSWTATSNSFVVWDPHLFATLLLPSYFKHSNFSSFVRQLNTYGFRKVDPDRWEFANEGFLRGQRHLLRNIKRRKPTHGSQNQQSLGSYLEVGNFGHDVEIDHLKRDKQLLMAEVVKLRQEQQNTRSDLQAMEKRLQGTEQKQQQMMSFLARVMQNPMFIRQLISQSEMRKELEDAISNKRRRRIDQGPEVVDSMGTGSTLEQGSQVMFEQQEPVDSLVNGVISDLESSSVDTKGAEVQQSVASSRSEQLRGRPSGELNDDFWEDLLHEGGLGEEASNLVVPDDMNLLAEKLD</sequence>
<dbReference type="SMART" id="SM00415">
    <property type="entry name" value="HSF"/>
    <property type="match status" value="1"/>
</dbReference>
<evidence type="ECO:0000313" key="15">
    <source>
        <dbReference type="Proteomes" id="UP000015105"/>
    </source>
</evidence>
<keyword evidence="4" id="KW-0805">Transcription regulation</keyword>
<evidence type="ECO:0000256" key="8">
    <source>
        <dbReference type="ARBA" id="ARBA00023163"/>
    </source>
</evidence>
<dbReference type="PRINTS" id="PR00056">
    <property type="entry name" value="HSFDOMAIN"/>
</dbReference>
<dbReference type="Proteomes" id="UP000015105">
    <property type="component" value="Chromosome 5D"/>
</dbReference>
<dbReference type="GO" id="GO:0034605">
    <property type="term" value="P:cellular response to heat"/>
    <property type="evidence" value="ECO:0007669"/>
    <property type="project" value="TreeGrafter"/>
</dbReference>
<evidence type="ECO:0000256" key="5">
    <source>
        <dbReference type="ARBA" id="ARBA00023016"/>
    </source>
</evidence>
<dbReference type="GO" id="GO:0000978">
    <property type="term" value="F:RNA polymerase II cis-regulatory region sequence-specific DNA binding"/>
    <property type="evidence" value="ECO:0007669"/>
    <property type="project" value="TreeGrafter"/>
</dbReference>
<reference evidence="14" key="3">
    <citation type="journal article" date="2017" name="Nature">
        <title>Genome sequence of the progenitor of the wheat D genome Aegilops tauschii.</title>
        <authorList>
            <person name="Luo M.C."/>
            <person name="Gu Y.Q."/>
            <person name="Puiu D."/>
            <person name="Wang H."/>
            <person name="Twardziok S.O."/>
            <person name="Deal K.R."/>
            <person name="Huo N."/>
            <person name="Zhu T."/>
            <person name="Wang L."/>
            <person name="Wang Y."/>
            <person name="McGuire P.E."/>
            <person name="Liu S."/>
            <person name="Long H."/>
            <person name="Ramasamy R.K."/>
            <person name="Rodriguez J.C."/>
            <person name="Van S.L."/>
            <person name="Yuan L."/>
            <person name="Wang Z."/>
            <person name="Xia Z."/>
            <person name="Xiao L."/>
            <person name="Anderson O.D."/>
            <person name="Ouyang S."/>
            <person name="Liang Y."/>
            <person name="Zimin A.V."/>
            <person name="Pertea G."/>
            <person name="Qi P."/>
            <person name="Bennetzen J.L."/>
            <person name="Dai X."/>
            <person name="Dawson M.W."/>
            <person name="Muller H.G."/>
            <person name="Kugler K."/>
            <person name="Rivarola-Duarte L."/>
            <person name="Spannagl M."/>
            <person name="Mayer K.F.X."/>
            <person name="Lu F.H."/>
            <person name="Bevan M.W."/>
            <person name="Leroy P."/>
            <person name="Li P."/>
            <person name="You F.M."/>
            <person name="Sun Q."/>
            <person name="Liu Z."/>
            <person name="Lyons E."/>
            <person name="Wicker T."/>
            <person name="Salzberg S.L."/>
            <person name="Devos K.M."/>
            <person name="Dvorak J."/>
        </authorList>
    </citation>
    <scope>NUCLEOTIDE SEQUENCE [LARGE SCALE GENOMIC DNA]</scope>
    <source>
        <strain evidence="14">cv. AL8/78</strain>
    </source>
</reference>
<evidence type="ECO:0000313" key="14">
    <source>
        <dbReference type="EnsemblPlants" id="AET5Gv21013300.3"/>
    </source>
</evidence>
<comment type="subcellular location">
    <subcellularLocation>
        <location evidence="1">Nucleus</location>
    </subcellularLocation>
</comment>
<dbReference type="EnsemblPlants" id="AET5Gv21013300.3">
    <property type="protein sequence ID" value="AET5Gv21013300.3"/>
    <property type="gene ID" value="AET5Gv21013300"/>
</dbReference>
<feature type="region of interest" description="Disordered" evidence="12">
    <location>
        <begin position="390"/>
        <end position="422"/>
    </location>
</feature>
<evidence type="ECO:0000256" key="6">
    <source>
        <dbReference type="ARBA" id="ARBA00023054"/>
    </source>
</evidence>
<dbReference type="Gene3D" id="1.10.10.10">
    <property type="entry name" value="Winged helix-like DNA-binding domain superfamily/Winged helix DNA-binding domain"/>
    <property type="match status" value="1"/>
</dbReference>
<organism evidence="14 15">
    <name type="scientific">Aegilops tauschii subsp. strangulata</name>
    <name type="common">Goatgrass</name>
    <dbReference type="NCBI Taxonomy" id="200361"/>
    <lineage>
        <taxon>Eukaryota</taxon>
        <taxon>Viridiplantae</taxon>
        <taxon>Streptophyta</taxon>
        <taxon>Embryophyta</taxon>
        <taxon>Tracheophyta</taxon>
        <taxon>Spermatophyta</taxon>
        <taxon>Magnoliopsida</taxon>
        <taxon>Liliopsida</taxon>
        <taxon>Poales</taxon>
        <taxon>Poaceae</taxon>
        <taxon>BOP clade</taxon>
        <taxon>Pooideae</taxon>
        <taxon>Triticodae</taxon>
        <taxon>Triticeae</taxon>
        <taxon>Triticinae</taxon>
        <taxon>Aegilops</taxon>
    </lineage>
</organism>
<dbReference type="SUPFAM" id="SSF46785">
    <property type="entry name" value="Winged helix' DNA-binding domain"/>
    <property type="match status" value="1"/>
</dbReference>
<evidence type="ECO:0000256" key="1">
    <source>
        <dbReference type="ARBA" id="ARBA00004123"/>
    </source>
</evidence>
<dbReference type="Gramene" id="AET5Gv21013300.3">
    <property type="protein sequence ID" value="AET5Gv21013300.3"/>
    <property type="gene ID" value="AET5Gv21013300"/>
</dbReference>
<dbReference type="FunFam" id="1.10.10.10:FF:000057">
    <property type="entry name" value="Heat shock transcription factor 1"/>
    <property type="match status" value="1"/>
</dbReference>
<keyword evidence="6 11" id="KW-0175">Coiled coil</keyword>
<dbReference type="Pfam" id="PF00447">
    <property type="entry name" value="HSF_DNA-bind"/>
    <property type="match status" value="1"/>
</dbReference>
<protein>
    <recommendedName>
        <fullName evidence="13">HSF-type DNA-binding domain-containing protein</fullName>
    </recommendedName>
</protein>
<feature type="coiled-coil region" evidence="11">
    <location>
        <begin position="262"/>
        <end position="303"/>
    </location>
</feature>
<dbReference type="GO" id="GO:0006357">
    <property type="term" value="P:regulation of transcription by RNA polymerase II"/>
    <property type="evidence" value="ECO:0007669"/>
    <property type="project" value="TreeGrafter"/>
</dbReference>
<reference evidence="15" key="1">
    <citation type="journal article" date="2014" name="Science">
        <title>Ancient hybridizations among the ancestral genomes of bread wheat.</title>
        <authorList>
            <consortium name="International Wheat Genome Sequencing Consortium,"/>
            <person name="Marcussen T."/>
            <person name="Sandve S.R."/>
            <person name="Heier L."/>
            <person name="Spannagl M."/>
            <person name="Pfeifer M."/>
            <person name="Jakobsen K.S."/>
            <person name="Wulff B.B."/>
            <person name="Steuernagel B."/>
            <person name="Mayer K.F."/>
            <person name="Olsen O.A."/>
        </authorList>
    </citation>
    <scope>NUCLEOTIDE SEQUENCE [LARGE SCALE GENOMIC DNA]</scope>
    <source>
        <strain evidence="15">cv. AL8/78</strain>
    </source>
</reference>
<evidence type="ECO:0000259" key="13">
    <source>
        <dbReference type="PROSITE" id="PS00434"/>
    </source>
</evidence>
<dbReference type="STRING" id="200361.A0A453M262"/>
<dbReference type="InterPro" id="IPR036390">
    <property type="entry name" value="WH_DNA-bd_sf"/>
</dbReference>
<keyword evidence="8" id="KW-0804">Transcription</keyword>
<comment type="similarity">
    <text evidence="10">Belongs to the HSF family.</text>
</comment>
<dbReference type="GO" id="GO:0005634">
    <property type="term" value="C:nucleus"/>
    <property type="evidence" value="ECO:0007669"/>
    <property type="project" value="UniProtKB-SubCell"/>
</dbReference>
<accession>A0A453M262</accession>
<comment type="subunit">
    <text evidence="2">Homotrimer.</text>
</comment>
<evidence type="ECO:0000256" key="3">
    <source>
        <dbReference type="ARBA" id="ARBA00022553"/>
    </source>
</evidence>
<evidence type="ECO:0000256" key="12">
    <source>
        <dbReference type="SAM" id="MobiDB-lite"/>
    </source>
</evidence>
<keyword evidence="5" id="KW-0346">Stress response</keyword>
<dbReference type="InterPro" id="IPR036388">
    <property type="entry name" value="WH-like_DNA-bd_sf"/>
</dbReference>
<keyword evidence="7" id="KW-0238">DNA-binding</keyword>
<evidence type="ECO:0000256" key="4">
    <source>
        <dbReference type="ARBA" id="ARBA00023015"/>
    </source>
</evidence>
<keyword evidence="9" id="KW-0539">Nucleus</keyword>